<reference evidence="3 4" key="1">
    <citation type="submission" date="2018-09" db="EMBL/GenBank/DDBJ databases">
        <title>YIM 75000 draft genome.</title>
        <authorList>
            <person name="Tang S."/>
            <person name="Feng Y."/>
        </authorList>
    </citation>
    <scope>NUCLEOTIDE SEQUENCE [LARGE SCALE GENOMIC DNA]</scope>
    <source>
        <strain evidence="3 4">YIM 75000</strain>
    </source>
</reference>
<dbReference type="OrthoDB" id="3381462at2"/>
<keyword evidence="4" id="KW-1185">Reference proteome</keyword>
<evidence type="ECO:0000313" key="3">
    <source>
        <dbReference type="EMBL" id="RJK98053.1"/>
    </source>
</evidence>
<keyword evidence="1" id="KW-0812">Transmembrane</keyword>
<dbReference type="AlphaFoldDB" id="A0A3A3Z4Z9"/>
<name>A0A3A3Z4Z9_9ACTN</name>
<dbReference type="EMBL" id="QZEZ01000001">
    <property type="protein sequence ID" value="RJK98053.1"/>
    <property type="molecule type" value="Genomic_DNA"/>
</dbReference>
<proteinExistence type="predicted"/>
<feature type="transmembrane region" description="Helical" evidence="1">
    <location>
        <begin position="87"/>
        <end position="112"/>
    </location>
</feature>
<dbReference type="Proteomes" id="UP000265614">
    <property type="component" value="Unassembled WGS sequence"/>
</dbReference>
<keyword evidence="1" id="KW-0472">Membrane</keyword>
<organism evidence="3 4">
    <name type="scientific">Vallicoccus soli</name>
    <dbReference type="NCBI Taxonomy" id="2339232"/>
    <lineage>
        <taxon>Bacteria</taxon>
        <taxon>Bacillati</taxon>
        <taxon>Actinomycetota</taxon>
        <taxon>Actinomycetes</taxon>
        <taxon>Motilibacterales</taxon>
        <taxon>Vallicoccaceae</taxon>
        <taxon>Vallicoccus</taxon>
    </lineage>
</organism>
<comment type="caution">
    <text evidence="3">The sequence shown here is derived from an EMBL/GenBank/DDBJ whole genome shotgun (WGS) entry which is preliminary data.</text>
</comment>
<dbReference type="InterPro" id="IPR025889">
    <property type="entry name" value="GSP17M-like_dom"/>
</dbReference>
<dbReference type="RefSeq" id="WP_119948980.1">
    <property type="nucleotide sequence ID" value="NZ_QZEZ01000001.1"/>
</dbReference>
<accession>A0A3A3Z4Z9</accession>
<sequence length="150" mass="15490">MTGTAARESVARTTSYATAQEAVDLLADRGFPVEAVQIVGTDLRLVEQVYGRLDRGRAALMGAASGAWVGLLVGVLLALFATSGTAAVLLLLWGLLVGAAFGALAGVAAHALSGGRRDFVARSQVVPQHYDVLVEAPHVARARELLAAGR</sequence>
<evidence type="ECO:0000259" key="2">
    <source>
        <dbReference type="Pfam" id="PF11181"/>
    </source>
</evidence>
<protein>
    <recommendedName>
        <fullName evidence="2">General stress protein 17M-like domain-containing protein</fullName>
    </recommendedName>
</protein>
<gene>
    <name evidence="3" type="ORF">D5H78_03700</name>
</gene>
<keyword evidence="1" id="KW-1133">Transmembrane helix</keyword>
<dbReference type="Pfam" id="PF11181">
    <property type="entry name" value="YflT"/>
    <property type="match status" value="1"/>
</dbReference>
<feature type="domain" description="General stress protein 17M-like" evidence="2">
    <location>
        <begin position="9"/>
        <end position="87"/>
    </location>
</feature>
<evidence type="ECO:0000313" key="4">
    <source>
        <dbReference type="Proteomes" id="UP000265614"/>
    </source>
</evidence>
<feature type="transmembrane region" description="Helical" evidence="1">
    <location>
        <begin position="58"/>
        <end position="81"/>
    </location>
</feature>
<evidence type="ECO:0000256" key="1">
    <source>
        <dbReference type="SAM" id="Phobius"/>
    </source>
</evidence>